<sequence>MLYTLRFNAGWYIHGHSAGGTNPSLVEAMFLGCPILAYSVVYNWETTGYGACYYRDSKELRSLLQHADLCGEKMVRIARER</sequence>
<reference evidence="1" key="1">
    <citation type="journal article" date="2013" name="Environ. Microbiol.">
        <title>Seasonally variable intestinal metagenomes of the red palm weevil (Rhynchophorus ferrugineus).</title>
        <authorList>
            <person name="Jia S."/>
            <person name="Zhang X."/>
            <person name="Zhang G."/>
            <person name="Yin A."/>
            <person name="Zhang S."/>
            <person name="Li F."/>
            <person name="Wang L."/>
            <person name="Zhao D."/>
            <person name="Yun Q."/>
            <person name="Tala"/>
            <person name="Wang J."/>
            <person name="Sun G."/>
            <person name="Baabdullah M."/>
            <person name="Yu X."/>
            <person name="Hu S."/>
            <person name="Al-Mssallem I.S."/>
            <person name="Yu J."/>
        </authorList>
    </citation>
    <scope>NUCLEOTIDE SEQUENCE</scope>
</reference>
<dbReference type="EMBL" id="KF123022">
    <property type="protein sequence ID" value="AIA90322.1"/>
    <property type="molecule type" value="Genomic_DNA"/>
</dbReference>
<organism evidence="1">
    <name type="scientific">uncultured Parabacteroides sp</name>
    <dbReference type="NCBI Taxonomy" id="512312"/>
    <lineage>
        <taxon>Bacteria</taxon>
        <taxon>Pseudomonadati</taxon>
        <taxon>Bacteroidota</taxon>
        <taxon>Bacteroidia</taxon>
        <taxon>Bacteroidales</taxon>
        <taxon>Tannerellaceae</taxon>
        <taxon>Parabacteroides</taxon>
        <taxon>environmental samples</taxon>
    </lineage>
</organism>
<evidence type="ECO:0000313" key="1">
    <source>
        <dbReference type="EMBL" id="AIA90322.1"/>
    </source>
</evidence>
<protein>
    <submittedName>
        <fullName evidence="1">CAZy families GT4 protein</fullName>
    </submittedName>
</protein>
<proteinExistence type="predicted"/>
<dbReference type="AlphaFoldDB" id="A0A060C5V4"/>
<accession>A0A060C5V4</accession>
<name>A0A060C5V4_9BACT</name>
<feature type="non-terminal residue" evidence="1">
    <location>
        <position position="81"/>
    </location>
</feature>
<dbReference type="SUPFAM" id="SSF53756">
    <property type="entry name" value="UDP-Glycosyltransferase/glycogen phosphorylase"/>
    <property type="match status" value="1"/>
</dbReference>